<organism evidence="3 5">
    <name type="scientific">Clostridium coskatii</name>
    <dbReference type="NCBI Taxonomy" id="1705578"/>
    <lineage>
        <taxon>Bacteria</taxon>
        <taxon>Bacillati</taxon>
        <taxon>Bacillota</taxon>
        <taxon>Clostridia</taxon>
        <taxon>Eubacteriales</taxon>
        <taxon>Clostridiaceae</taxon>
        <taxon>Clostridium</taxon>
    </lineage>
</organism>
<dbReference type="EMBL" id="LROR01000061">
    <property type="protein sequence ID" value="OBR92129.1"/>
    <property type="molecule type" value="Genomic_DNA"/>
</dbReference>
<evidence type="ECO:0000313" key="5">
    <source>
        <dbReference type="Proteomes" id="UP000077384"/>
    </source>
</evidence>
<evidence type="ECO:0000259" key="2">
    <source>
        <dbReference type="PROSITE" id="PS51677"/>
    </source>
</evidence>
<dbReference type="PROSITE" id="PS51677">
    <property type="entry name" value="NODB"/>
    <property type="match status" value="1"/>
</dbReference>
<feature type="domain" description="NodB homology" evidence="2">
    <location>
        <begin position="54"/>
        <end position="247"/>
    </location>
</feature>
<reference evidence="3 5" key="1">
    <citation type="journal article" date="2015" name="Biotechnol. Bioeng.">
        <title>Genome sequence and phenotypic characterization of Caulobacter segnis.</title>
        <authorList>
            <person name="Patel S."/>
            <person name="Fletcher B."/>
            <person name="Scott D.C."/>
            <person name="Ely B."/>
        </authorList>
    </citation>
    <scope>NUCLEOTIDE SEQUENCE [LARGE SCALE GENOMIC DNA]</scope>
    <source>
        <strain evidence="3 5">PS02</strain>
    </source>
</reference>
<reference evidence="4 6" key="2">
    <citation type="journal article" date="2016" name="Front. Microbiol.">
        <title>Industrial Acetogenic Biocatalysts: A Comparative Metabolic and Genomic Analysis.</title>
        <authorList>
            <person name="Bengelsdorf F."/>
            <person name="Poehlein A."/>
            <person name="Sonja S."/>
            <person name="Erz C."/>
            <person name="Hummel T."/>
            <person name="Hoffmeister S."/>
            <person name="Daniel R."/>
            <person name="Durre P."/>
        </authorList>
    </citation>
    <scope>NUCLEOTIDE SEQUENCE [LARGE SCALE GENOMIC DNA]</scope>
    <source>
        <strain evidence="4 6">PTA-10522</strain>
    </source>
</reference>
<dbReference type="EC" id="3.5.1.-" evidence="3"/>
<dbReference type="AlphaFoldDB" id="A0A162LFH0"/>
<dbReference type="GO" id="GO:0016810">
    <property type="term" value="F:hydrolase activity, acting on carbon-nitrogen (but not peptide) bonds"/>
    <property type="evidence" value="ECO:0007669"/>
    <property type="project" value="InterPro"/>
</dbReference>
<dbReference type="CDD" id="cd10944">
    <property type="entry name" value="CE4_SmPgdA_like"/>
    <property type="match status" value="1"/>
</dbReference>
<dbReference type="PATRIC" id="fig|1705578.3.peg.1095"/>
<dbReference type="Pfam" id="PF01522">
    <property type="entry name" value="Polysacc_deac_1"/>
    <property type="match status" value="1"/>
</dbReference>
<evidence type="ECO:0000313" key="6">
    <source>
        <dbReference type="Proteomes" id="UP000093694"/>
    </source>
</evidence>
<dbReference type="RefSeq" id="WP_063601410.1">
    <property type="nucleotide sequence ID" value="NZ_LITQ01000017.1"/>
</dbReference>
<sequence>MKKPVYSIIYGIFIYLFVIVCISLICKWDCVKYNFTGERKNIVLAKDNAPTYSKEVFLTFDDGPSVNNTTKILNILQQNGVKATFFIVGEKAKENPSILKQLSDSGMSIGVHTYSHNYKEMYSSLDAYLEDFRVCKNIIKNITGKDSIVFVRLPGGSDNLVASVSNLNIIKKTLKGNGMKYVDWNVVSGDADKRFVSKDIIKQNVIDGCKNKKIAVVLMHDSYYKTSTVEALPDIISYLKKEGFVFRTFDGITLEEEFRMTDKGIINR</sequence>
<dbReference type="InterPro" id="IPR011330">
    <property type="entry name" value="Glyco_hydro/deAcase_b/a-brl"/>
</dbReference>
<dbReference type="Proteomes" id="UP000093694">
    <property type="component" value="Unassembled WGS sequence"/>
</dbReference>
<dbReference type="PANTHER" id="PTHR10587">
    <property type="entry name" value="GLYCOSYL TRANSFERASE-RELATED"/>
    <property type="match status" value="1"/>
</dbReference>
<feature type="transmembrane region" description="Helical" evidence="1">
    <location>
        <begin position="6"/>
        <end position="26"/>
    </location>
</feature>
<evidence type="ECO:0000313" key="4">
    <source>
        <dbReference type="EMBL" id="OBR92129.1"/>
    </source>
</evidence>
<dbReference type="Gene3D" id="3.20.20.370">
    <property type="entry name" value="Glycoside hydrolase/deacetylase"/>
    <property type="match status" value="1"/>
</dbReference>
<protein>
    <submittedName>
        <fullName evidence="3">Peptidoglycan-N-acetylmuramic acid deacetylase PdaA</fullName>
        <ecNumber evidence="3">3.5.1.-</ecNumber>
    </submittedName>
</protein>
<dbReference type="EMBL" id="LITQ01000017">
    <property type="protein sequence ID" value="OAA92826.1"/>
    <property type="molecule type" value="Genomic_DNA"/>
</dbReference>
<dbReference type="InterPro" id="IPR002509">
    <property type="entry name" value="NODB_dom"/>
</dbReference>
<keyword evidence="6" id="KW-1185">Reference proteome</keyword>
<evidence type="ECO:0000256" key="1">
    <source>
        <dbReference type="SAM" id="Phobius"/>
    </source>
</evidence>
<name>A0A162LFH0_9CLOT</name>
<comment type="caution">
    <text evidence="3">The sequence shown here is derived from an EMBL/GenBank/DDBJ whole genome shotgun (WGS) entry which is preliminary data.</text>
</comment>
<evidence type="ECO:0000313" key="3">
    <source>
        <dbReference type="EMBL" id="OAA92826.1"/>
    </source>
</evidence>
<keyword evidence="1" id="KW-1133">Transmembrane helix</keyword>
<dbReference type="InterPro" id="IPR050248">
    <property type="entry name" value="Polysacc_deacetylase_ArnD"/>
</dbReference>
<dbReference type="SUPFAM" id="SSF88713">
    <property type="entry name" value="Glycoside hydrolase/deacetylase"/>
    <property type="match status" value="1"/>
</dbReference>
<dbReference type="GO" id="GO:0005975">
    <property type="term" value="P:carbohydrate metabolic process"/>
    <property type="evidence" value="ECO:0007669"/>
    <property type="project" value="InterPro"/>
</dbReference>
<dbReference type="Proteomes" id="UP000077384">
    <property type="component" value="Unassembled WGS sequence"/>
</dbReference>
<accession>A0A162LFH0</accession>
<keyword evidence="1" id="KW-0812">Transmembrane</keyword>
<proteinExistence type="predicted"/>
<keyword evidence="1" id="KW-0472">Membrane</keyword>
<keyword evidence="3" id="KW-0378">Hydrolase</keyword>
<dbReference type="PANTHER" id="PTHR10587:SF125">
    <property type="entry name" value="POLYSACCHARIDE DEACETYLASE YHEN-RELATED"/>
    <property type="match status" value="1"/>
</dbReference>
<gene>
    <name evidence="3" type="primary">pdaA_1</name>
    <name evidence="4" type="synonym">pdaA_3</name>
    <name evidence="4" type="ORF">CLCOS_31240</name>
    <name evidence="3" type="ORF">WX73_00710</name>
</gene>